<evidence type="ECO:0000256" key="3">
    <source>
        <dbReference type="ARBA" id="ARBA00013663"/>
    </source>
</evidence>
<dbReference type="InterPro" id="IPR036249">
    <property type="entry name" value="Thioredoxin-like_sf"/>
</dbReference>
<dbReference type="SUPFAM" id="SSF52833">
    <property type="entry name" value="Thioredoxin-like"/>
    <property type="match status" value="1"/>
</dbReference>
<dbReference type="OrthoDB" id="14183at10239"/>
<evidence type="ECO:0000256" key="2">
    <source>
        <dbReference type="ARBA" id="ARBA00011738"/>
    </source>
</evidence>
<dbReference type="GeneID" id="11107200"/>
<dbReference type="Pfam" id="PF05768">
    <property type="entry name" value="Glrx-like"/>
    <property type="match status" value="1"/>
</dbReference>
<keyword evidence="8 9" id="KW-0676">Redox-active center</keyword>
<organism evidence="10 11">
    <name type="scientific">Yokapox virus</name>
    <dbReference type="NCBI Taxonomy" id="1076255"/>
    <lineage>
        <taxon>Viruses</taxon>
        <taxon>Varidnaviria</taxon>
        <taxon>Bamfordvirae</taxon>
        <taxon>Nucleocytoviricota</taxon>
        <taxon>Pokkesviricetes</taxon>
        <taxon>Chitovirales</taxon>
        <taxon>Poxviridae</taxon>
        <taxon>Chordopoxvirinae</taxon>
        <taxon>Centapoxvirus</taxon>
        <taxon>Centapoxvirus yokapox</taxon>
    </lineage>
</organism>
<dbReference type="KEGG" id="vg:11107200"/>
<keyword evidence="7 9" id="KW-1035">Host cytoplasm</keyword>
<evidence type="ECO:0000313" key="10">
    <source>
        <dbReference type="EMBL" id="AEN03649.1"/>
    </source>
</evidence>
<keyword evidence="6" id="KW-1015">Disulfide bond</keyword>
<evidence type="ECO:0000256" key="7">
    <source>
        <dbReference type="ARBA" id="ARBA00023200"/>
    </source>
</evidence>
<reference evidence="10 11" key="1">
    <citation type="journal article" date="2011" name="J. Virol.">
        <title>The genome of yoka poxvirus.</title>
        <authorList>
            <person name="Zhao G."/>
            <person name="Droit L."/>
            <person name="Tesh R.B."/>
            <person name="Popov V.L."/>
            <person name="Little N.S."/>
            <person name="Upton C."/>
            <person name="Virgin H.W."/>
            <person name="Wang D."/>
        </authorList>
    </citation>
    <scope>NUCLEOTIDE SEQUENCE [LARGE SCALE GENOMIC DNA]</scope>
    <source>
        <strain evidence="10">DakArB 4268</strain>
    </source>
</reference>
<evidence type="ECO:0000256" key="5">
    <source>
        <dbReference type="ARBA" id="ARBA00022982"/>
    </source>
</evidence>
<gene>
    <name evidence="10" type="ORF">YKV060c</name>
</gene>
<accession>G3EID8</accession>
<name>G3EID8_9POXV</name>
<dbReference type="Proteomes" id="UP000164653">
    <property type="component" value="Segment"/>
</dbReference>
<proteinExistence type="inferred from homology"/>
<comment type="similarity">
    <text evidence="9">Belongs to the glutaredoxin family.</text>
</comment>
<dbReference type="Gene3D" id="3.40.30.10">
    <property type="entry name" value="Glutaredoxin"/>
    <property type="match status" value="1"/>
</dbReference>
<evidence type="ECO:0000256" key="6">
    <source>
        <dbReference type="ARBA" id="ARBA00023157"/>
    </source>
</evidence>
<comment type="function">
    <text evidence="9">Glutaredoxin necessary for virion morphogenesis and virus replication.</text>
</comment>
<dbReference type="RefSeq" id="YP_004821413.1">
    <property type="nucleotide sequence ID" value="NC_015960.1"/>
</dbReference>
<evidence type="ECO:0000256" key="9">
    <source>
        <dbReference type="RuleBase" id="RU363082"/>
    </source>
</evidence>
<evidence type="ECO:0000256" key="8">
    <source>
        <dbReference type="ARBA" id="ARBA00023284"/>
    </source>
</evidence>
<evidence type="ECO:0000313" key="11">
    <source>
        <dbReference type="Proteomes" id="UP000164653"/>
    </source>
</evidence>
<keyword evidence="4 9" id="KW-0813">Transport</keyword>
<evidence type="ECO:0000256" key="1">
    <source>
        <dbReference type="ARBA" id="ARBA00004192"/>
    </source>
</evidence>
<evidence type="ECO:0000256" key="4">
    <source>
        <dbReference type="ARBA" id="ARBA00022448"/>
    </source>
</evidence>
<dbReference type="InterPro" id="IPR008554">
    <property type="entry name" value="Glutaredoxin-like"/>
</dbReference>
<keyword evidence="11" id="KW-1185">Reference proteome</keyword>
<comment type="subunit">
    <text evidence="2">Homodimer.</text>
</comment>
<dbReference type="GO" id="GO:0030430">
    <property type="term" value="C:host cell cytoplasm"/>
    <property type="evidence" value="ECO:0007669"/>
    <property type="project" value="UniProtKB-SubCell"/>
</dbReference>
<dbReference type="EMBL" id="HQ849551">
    <property type="protein sequence ID" value="AEN03649.1"/>
    <property type="molecule type" value="Genomic_DNA"/>
</dbReference>
<sequence length="125" mass="14323">MKNVLIVFGKPYCAICETVSEELEELKNEYDILNIDILSFFLKEGESNLLGDETRGTIIANFTGHLSNYIIAMFKYNPETKQMAFVDIHKSFNTNDTSNKKLININVLKTEIEKAIYGNWPPPKE</sequence>
<keyword evidence="5 9" id="KW-0249">Electron transport</keyword>
<protein>
    <recommendedName>
        <fullName evidence="3 9">Glutaredoxin-2</fullName>
    </recommendedName>
</protein>
<comment type="subcellular location">
    <subcellularLocation>
        <location evidence="1 9">Host cytoplasm</location>
    </subcellularLocation>
</comment>